<feature type="compositionally biased region" description="Basic residues" evidence="1">
    <location>
        <begin position="81"/>
        <end position="90"/>
    </location>
</feature>
<proteinExistence type="predicted"/>
<dbReference type="OrthoDB" id="6288838at2759"/>
<evidence type="ECO:0000313" key="2">
    <source>
        <dbReference type="EMBL" id="VDM22999.1"/>
    </source>
</evidence>
<feature type="compositionally biased region" description="Polar residues" evidence="1">
    <location>
        <begin position="91"/>
        <end position="104"/>
    </location>
</feature>
<gene>
    <name evidence="2" type="ORF">TTAC_LOCUS3621</name>
</gene>
<evidence type="ECO:0000313" key="3">
    <source>
        <dbReference type="Proteomes" id="UP000274429"/>
    </source>
</evidence>
<feature type="region of interest" description="Disordered" evidence="1">
    <location>
        <begin position="71"/>
        <end position="110"/>
    </location>
</feature>
<reference evidence="4" key="1">
    <citation type="submission" date="2017-02" db="UniProtKB">
        <authorList>
            <consortium name="WormBaseParasite"/>
        </authorList>
    </citation>
    <scope>IDENTIFICATION</scope>
</reference>
<protein>
    <submittedName>
        <fullName evidence="4">Expressed conserved protein</fullName>
    </submittedName>
</protein>
<feature type="region of interest" description="Disordered" evidence="1">
    <location>
        <begin position="1"/>
        <end position="22"/>
    </location>
</feature>
<keyword evidence="3" id="KW-1185">Reference proteome</keyword>
<evidence type="ECO:0000256" key="1">
    <source>
        <dbReference type="SAM" id="MobiDB-lite"/>
    </source>
</evidence>
<reference evidence="2 3" key="2">
    <citation type="submission" date="2018-11" db="EMBL/GenBank/DDBJ databases">
        <authorList>
            <consortium name="Pathogen Informatics"/>
        </authorList>
    </citation>
    <scope>NUCLEOTIDE SEQUENCE [LARGE SCALE GENOMIC DNA]</scope>
</reference>
<sequence length="447" mass="49960">MSSNREILHRCHPTHKQQQSETILNKARLSRKRPPVSPSILFSQANSNSHNESVYGFGDVPRTEAAFIKQTSETTKENRKFFKPSRRKKTTSGPICQLKSTTSNTEDEKTDKRQRLLDWLKASQAKRDENNRQVFSRWIEKMDSMKAQVREQSTCPTFYCDYLPLPHVLYSAISNCQEEAIGTPTVYLGVPQFMYHPQTELIDPQLMHNAECFLKMSDQLVDVGPASEYEYGFPDNPGLLSNHDFYAQTQGESTQEALIEKADLTSSCAENAMQYGAPGASIVPASMNYTTTAPIVFPIPCMHYFNQSAEEPNIVVPSGDGIDNSATSILGPKPPSSPILFQTDFRQMAQAPPSCSFVNRSKHPVANTLYSPNEGFNASPSMRDLTFVYNHANPALNFDMIHWNSLLDDISNKMSALPQDVGKQAIFQEMLLSELSTGLKGGVHEGK</sequence>
<name>A0A0R3WS97_HYDTA</name>
<accession>A0A0R3WS97</accession>
<dbReference type="Proteomes" id="UP000274429">
    <property type="component" value="Unassembled WGS sequence"/>
</dbReference>
<dbReference type="AlphaFoldDB" id="A0A0R3WS97"/>
<dbReference type="WBParaSite" id="TTAC_0000363701-mRNA-1">
    <property type="protein sequence ID" value="TTAC_0000363701-mRNA-1"/>
    <property type="gene ID" value="TTAC_0000363701"/>
</dbReference>
<evidence type="ECO:0000313" key="4">
    <source>
        <dbReference type="WBParaSite" id="TTAC_0000363701-mRNA-1"/>
    </source>
</evidence>
<dbReference type="EMBL" id="UYWX01002751">
    <property type="protein sequence ID" value="VDM22999.1"/>
    <property type="molecule type" value="Genomic_DNA"/>
</dbReference>
<organism evidence="4">
    <name type="scientific">Hydatigena taeniaeformis</name>
    <name type="common">Feline tapeworm</name>
    <name type="synonym">Taenia taeniaeformis</name>
    <dbReference type="NCBI Taxonomy" id="6205"/>
    <lineage>
        <taxon>Eukaryota</taxon>
        <taxon>Metazoa</taxon>
        <taxon>Spiralia</taxon>
        <taxon>Lophotrochozoa</taxon>
        <taxon>Platyhelminthes</taxon>
        <taxon>Cestoda</taxon>
        <taxon>Eucestoda</taxon>
        <taxon>Cyclophyllidea</taxon>
        <taxon>Taeniidae</taxon>
        <taxon>Hydatigera</taxon>
    </lineage>
</organism>